<organism evidence="6 7">
    <name type="scientific">Necator americanus</name>
    <name type="common">Human hookworm</name>
    <dbReference type="NCBI Taxonomy" id="51031"/>
    <lineage>
        <taxon>Eukaryota</taxon>
        <taxon>Metazoa</taxon>
        <taxon>Ecdysozoa</taxon>
        <taxon>Nematoda</taxon>
        <taxon>Chromadorea</taxon>
        <taxon>Rhabditida</taxon>
        <taxon>Rhabditina</taxon>
        <taxon>Rhabditomorpha</taxon>
        <taxon>Strongyloidea</taxon>
        <taxon>Ancylostomatidae</taxon>
        <taxon>Bunostominae</taxon>
        <taxon>Necator</taxon>
    </lineage>
</organism>
<evidence type="ECO:0000313" key="6">
    <source>
        <dbReference type="EMBL" id="KAK6755444.1"/>
    </source>
</evidence>
<feature type="compositionally biased region" description="Basic and acidic residues" evidence="4">
    <location>
        <begin position="436"/>
        <end position="472"/>
    </location>
</feature>
<dbReference type="InterPro" id="IPR040397">
    <property type="entry name" value="SWAP"/>
</dbReference>
<dbReference type="PANTHER" id="PTHR13161">
    <property type="entry name" value="SPLICING FACTOR SUPPRESSOR OF WHITE APRICOT"/>
    <property type="match status" value="1"/>
</dbReference>
<evidence type="ECO:0000256" key="1">
    <source>
        <dbReference type="ARBA" id="ARBA00022664"/>
    </source>
</evidence>
<feature type="compositionally biased region" description="Basic residues" evidence="4">
    <location>
        <begin position="382"/>
        <end position="422"/>
    </location>
</feature>
<feature type="compositionally biased region" description="Basic and acidic residues" evidence="4">
    <location>
        <begin position="350"/>
        <end position="364"/>
    </location>
</feature>
<dbReference type="Pfam" id="PF09750">
    <property type="entry name" value="DRY_EERY"/>
    <property type="match status" value="1"/>
</dbReference>
<feature type="coiled-coil region" evidence="3">
    <location>
        <begin position="540"/>
        <end position="601"/>
    </location>
</feature>
<dbReference type="InterPro" id="IPR019147">
    <property type="entry name" value="SWAP_N_domain"/>
</dbReference>
<evidence type="ECO:0000313" key="7">
    <source>
        <dbReference type="Proteomes" id="UP001303046"/>
    </source>
</evidence>
<feature type="compositionally biased region" description="Basic residues" evidence="4">
    <location>
        <begin position="504"/>
        <end position="513"/>
    </location>
</feature>
<evidence type="ECO:0000259" key="5">
    <source>
        <dbReference type="SMART" id="SM01141"/>
    </source>
</evidence>
<evidence type="ECO:0000256" key="3">
    <source>
        <dbReference type="SAM" id="Coils"/>
    </source>
</evidence>
<feature type="domain" description="Suppressor of white apricot N-terminal" evidence="5">
    <location>
        <begin position="39"/>
        <end position="174"/>
    </location>
</feature>
<keyword evidence="1" id="KW-0507">mRNA processing</keyword>
<dbReference type="EMBL" id="JAVFWL010000005">
    <property type="protein sequence ID" value="KAK6755444.1"/>
    <property type="molecule type" value="Genomic_DNA"/>
</dbReference>
<keyword evidence="7" id="KW-1185">Reference proteome</keyword>
<gene>
    <name evidence="6" type="primary">Necator_chrV.g18836</name>
    <name evidence="6" type="ORF">RB195_014045</name>
</gene>
<dbReference type="SMART" id="SM01141">
    <property type="entry name" value="DRY_EERY"/>
    <property type="match status" value="1"/>
</dbReference>
<feature type="compositionally biased region" description="Basic residues" evidence="4">
    <location>
        <begin position="611"/>
        <end position="624"/>
    </location>
</feature>
<reference evidence="6 7" key="1">
    <citation type="submission" date="2023-08" db="EMBL/GenBank/DDBJ databases">
        <title>A Necator americanus chromosomal reference genome.</title>
        <authorList>
            <person name="Ilik V."/>
            <person name="Petrzelkova K.J."/>
            <person name="Pardy F."/>
            <person name="Fuh T."/>
            <person name="Niatou-Singa F.S."/>
            <person name="Gouil Q."/>
            <person name="Baker L."/>
            <person name="Ritchie M.E."/>
            <person name="Jex A.R."/>
            <person name="Gazzola D."/>
            <person name="Li H."/>
            <person name="Toshio Fujiwara R."/>
            <person name="Zhan B."/>
            <person name="Aroian R.V."/>
            <person name="Pafco B."/>
            <person name="Schwarz E.M."/>
        </authorList>
    </citation>
    <scope>NUCLEOTIDE SEQUENCE [LARGE SCALE GENOMIC DNA]</scope>
    <source>
        <strain evidence="6 7">Aroian</strain>
        <tissue evidence="6">Whole animal</tissue>
    </source>
</reference>
<evidence type="ECO:0000256" key="4">
    <source>
        <dbReference type="SAM" id="MobiDB-lite"/>
    </source>
</evidence>
<dbReference type="Proteomes" id="UP001303046">
    <property type="component" value="Unassembled WGS sequence"/>
</dbReference>
<sequence length="639" mass="75974">MWHEARRQEKLMRARIVDCSKRAEKRRRFYDSVRKDPDQFMQLHGRKCIIHTDKSIAKAAEDSNILRKWQGDPNILIDRFDARSHLDYIPPVKRKNVEPDSEDEKQEIVCDFERYRILVINEFRDISEKDYLRKIAEKEFWRIPKDDQLKSEQEKKKKSAESKASIGFNYENSVVVKKENESNDSDDDADIEEPEDIDVELDLRGADAESQRRVNCVGEAYGIRRGSFAGLLRADAIARAETAELRRIDREKAALAGRDSKHERLLLKKQRALIVGKGCPDEATVSLLSFVENAAAQKKAILESSSSSESEDDARPQFITTFGGDDRKDDEEDEEKTATVGVLGPQLPTKEYRRMFDLTKRAESPDQMLQKAGGRESGDRRSRSRSRTRERRRSRSRTSSPPKRRSRSRSHERQRRSRYSRSRSRDRDYKRRSRSRSHEARKSRGSPDRPLFRDRRDDFGHTSSIHRHESPSKSKSSSADDDDMLEIRSSMSESEKERIAIENRKRRINRTKRMVRENRTAAAKEVHPDSDEEEKKEIARKIKLKMKKALRQTVEELKEEQEEKRKELEKERRIRDEILYVEEMERRERERERRRERRRQEDLLFDEERDRRRRQRRSRSRSHDRKRDERSSRKGRDYK</sequence>
<comment type="caution">
    <text evidence="6">The sequence shown here is derived from an EMBL/GenBank/DDBJ whole genome shotgun (WGS) entry which is preliminary data.</text>
</comment>
<feature type="region of interest" description="Disordered" evidence="4">
    <location>
        <begin position="609"/>
        <end position="639"/>
    </location>
</feature>
<proteinExistence type="predicted"/>
<accession>A0ABR1DYI2</accession>
<feature type="compositionally biased region" description="Basic and acidic residues" evidence="4">
    <location>
        <begin position="625"/>
        <end position="639"/>
    </location>
</feature>
<protein>
    <recommendedName>
        <fullName evidence="5">Suppressor of white apricot N-terminal domain-containing protein</fullName>
    </recommendedName>
</protein>
<evidence type="ECO:0000256" key="2">
    <source>
        <dbReference type="ARBA" id="ARBA00023187"/>
    </source>
</evidence>
<keyword evidence="2" id="KW-0508">mRNA splicing</keyword>
<name>A0ABR1DYI2_NECAM</name>
<dbReference type="PANTHER" id="PTHR13161:SF4">
    <property type="entry name" value="CLK4-ASSOCIATING SERINE_ARGININE RICH PROTEIN"/>
    <property type="match status" value="1"/>
</dbReference>
<feature type="region of interest" description="Disordered" evidence="4">
    <location>
        <begin position="302"/>
        <end position="536"/>
    </location>
</feature>
<feature type="compositionally biased region" description="Basic and acidic residues" evidence="4">
    <location>
        <begin position="493"/>
        <end position="503"/>
    </location>
</feature>
<keyword evidence="3" id="KW-0175">Coiled coil</keyword>
<feature type="compositionally biased region" description="Basic and acidic residues" evidence="4">
    <location>
        <begin position="514"/>
        <end position="536"/>
    </location>
</feature>